<accession>A0A5B8U440</accession>
<sequence>MTSEHLPVRFRIAVGPTVKRGAASMSRVIEDKAREQLNRVQFFTLRGIISQSGRHLAPGETVEMVGGGTIGLMSTKVLLLVTDRRVLVIDSHGGVRDVPRDGITQIEASSGKLKLRGAGVDLKIGTNAALDVRAHLQRAGI</sequence>
<evidence type="ECO:0000313" key="2">
    <source>
        <dbReference type="Proteomes" id="UP000321805"/>
    </source>
</evidence>
<dbReference type="RefSeq" id="WP_146918768.1">
    <property type="nucleotide sequence ID" value="NZ_CP042430.1"/>
</dbReference>
<dbReference type="EMBL" id="CP042430">
    <property type="protein sequence ID" value="QEC47849.1"/>
    <property type="molecule type" value="Genomic_DNA"/>
</dbReference>
<gene>
    <name evidence="1" type="ORF">FSW04_09885</name>
</gene>
<dbReference type="Proteomes" id="UP000321805">
    <property type="component" value="Chromosome"/>
</dbReference>
<evidence type="ECO:0000313" key="1">
    <source>
        <dbReference type="EMBL" id="QEC47849.1"/>
    </source>
</evidence>
<reference evidence="1 2" key="1">
    <citation type="journal article" date="2018" name="J. Microbiol.">
        <title>Baekduia soli gen. nov., sp. nov., a novel bacterium isolated from the soil of Baekdu Mountain and proposal of a novel family name, Baekduiaceae fam. nov.</title>
        <authorList>
            <person name="An D.S."/>
            <person name="Siddiqi M.Z."/>
            <person name="Kim K.H."/>
            <person name="Yu H.S."/>
            <person name="Im W.T."/>
        </authorList>
    </citation>
    <scope>NUCLEOTIDE SEQUENCE [LARGE SCALE GENOMIC DNA]</scope>
    <source>
        <strain evidence="1 2">BR7-21</strain>
    </source>
</reference>
<dbReference type="AlphaFoldDB" id="A0A5B8U440"/>
<protein>
    <submittedName>
        <fullName evidence="1">Uncharacterized protein</fullName>
    </submittedName>
</protein>
<keyword evidence="2" id="KW-1185">Reference proteome</keyword>
<organism evidence="1 2">
    <name type="scientific">Baekduia soli</name>
    <dbReference type="NCBI Taxonomy" id="496014"/>
    <lineage>
        <taxon>Bacteria</taxon>
        <taxon>Bacillati</taxon>
        <taxon>Actinomycetota</taxon>
        <taxon>Thermoleophilia</taxon>
        <taxon>Solirubrobacterales</taxon>
        <taxon>Baekduiaceae</taxon>
        <taxon>Baekduia</taxon>
    </lineage>
</organism>
<dbReference type="KEGG" id="bsol:FSW04_09885"/>
<proteinExistence type="predicted"/>
<name>A0A5B8U440_9ACTN</name>